<evidence type="ECO:0000313" key="2">
    <source>
        <dbReference type="EMBL" id="KAK5900133.1"/>
    </source>
</evidence>
<sequence length="75" mass="8060">MSQPAVGDPDLELLNLKYLLFAFPHPVSFNICGWAEVSCGGLIAGAVSAAEKCQEGDRDYTRRGRSPPGGMQHII</sequence>
<feature type="region of interest" description="Disordered" evidence="1">
    <location>
        <begin position="55"/>
        <end position="75"/>
    </location>
</feature>
<protein>
    <submittedName>
        <fullName evidence="2">Uncharacterized protein</fullName>
    </submittedName>
</protein>
<reference evidence="2 3" key="1">
    <citation type="journal article" date="2023" name="Mol. Biol. Evol.">
        <title>Genomics of Secondarily Temperate Adaptation in the Only Non-Antarctic Icefish.</title>
        <authorList>
            <person name="Rivera-Colon A.G."/>
            <person name="Rayamajhi N."/>
            <person name="Minhas B.F."/>
            <person name="Madrigal G."/>
            <person name="Bilyk K.T."/>
            <person name="Yoon V."/>
            <person name="Hune M."/>
            <person name="Gregory S."/>
            <person name="Cheng C.H.C."/>
            <person name="Catchen J.M."/>
        </authorList>
    </citation>
    <scope>NUCLEOTIDE SEQUENCE [LARGE SCALE GENOMIC DNA]</scope>
    <source>
        <strain evidence="2">JC2023a</strain>
    </source>
</reference>
<keyword evidence="3" id="KW-1185">Reference proteome</keyword>
<dbReference type="AlphaFoldDB" id="A0AAN8CEM8"/>
<dbReference type="EMBL" id="JAULUE010002052">
    <property type="protein sequence ID" value="KAK5900133.1"/>
    <property type="molecule type" value="Genomic_DNA"/>
</dbReference>
<evidence type="ECO:0000313" key="3">
    <source>
        <dbReference type="Proteomes" id="UP001335648"/>
    </source>
</evidence>
<evidence type="ECO:0000256" key="1">
    <source>
        <dbReference type="SAM" id="MobiDB-lite"/>
    </source>
</evidence>
<proteinExistence type="predicted"/>
<organism evidence="2 3">
    <name type="scientific">Champsocephalus esox</name>
    <name type="common">pike icefish</name>
    <dbReference type="NCBI Taxonomy" id="159716"/>
    <lineage>
        <taxon>Eukaryota</taxon>
        <taxon>Metazoa</taxon>
        <taxon>Chordata</taxon>
        <taxon>Craniata</taxon>
        <taxon>Vertebrata</taxon>
        <taxon>Euteleostomi</taxon>
        <taxon>Actinopterygii</taxon>
        <taxon>Neopterygii</taxon>
        <taxon>Teleostei</taxon>
        <taxon>Neoteleostei</taxon>
        <taxon>Acanthomorphata</taxon>
        <taxon>Eupercaria</taxon>
        <taxon>Perciformes</taxon>
        <taxon>Notothenioidei</taxon>
        <taxon>Channichthyidae</taxon>
        <taxon>Champsocephalus</taxon>
    </lineage>
</organism>
<accession>A0AAN8CEM8</accession>
<gene>
    <name evidence="2" type="ORF">CesoFtcFv8_009537</name>
</gene>
<comment type="caution">
    <text evidence="2">The sequence shown here is derived from an EMBL/GenBank/DDBJ whole genome shotgun (WGS) entry which is preliminary data.</text>
</comment>
<name>A0AAN8CEM8_9TELE</name>
<dbReference type="Proteomes" id="UP001335648">
    <property type="component" value="Unassembled WGS sequence"/>
</dbReference>